<evidence type="ECO:0000313" key="2">
    <source>
        <dbReference type="EMBL" id="KAF2090095.1"/>
    </source>
</evidence>
<accession>A0A9P4HVV1</accession>
<dbReference type="Proteomes" id="UP000799776">
    <property type="component" value="Unassembled WGS sequence"/>
</dbReference>
<organism evidence="2 3">
    <name type="scientific">Saccharata proteae CBS 121410</name>
    <dbReference type="NCBI Taxonomy" id="1314787"/>
    <lineage>
        <taxon>Eukaryota</taxon>
        <taxon>Fungi</taxon>
        <taxon>Dikarya</taxon>
        <taxon>Ascomycota</taxon>
        <taxon>Pezizomycotina</taxon>
        <taxon>Dothideomycetes</taxon>
        <taxon>Dothideomycetes incertae sedis</taxon>
        <taxon>Botryosphaeriales</taxon>
        <taxon>Saccharataceae</taxon>
        <taxon>Saccharata</taxon>
    </lineage>
</organism>
<feature type="compositionally biased region" description="Gly residues" evidence="1">
    <location>
        <begin position="81"/>
        <end position="90"/>
    </location>
</feature>
<name>A0A9P4HVV1_9PEZI</name>
<feature type="compositionally biased region" description="Basic and acidic residues" evidence="1">
    <location>
        <begin position="92"/>
        <end position="102"/>
    </location>
</feature>
<dbReference type="EMBL" id="ML978713">
    <property type="protein sequence ID" value="KAF2090095.1"/>
    <property type="molecule type" value="Genomic_DNA"/>
</dbReference>
<keyword evidence="3" id="KW-1185">Reference proteome</keyword>
<dbReference type="OrthoDB" id="5376498at2759"/>
<sequence length="161" mass="17801">MPLENPATSLTWTLRLKHHRTTILIHADPLTTLSALRNELLHALRETERTGTLNGRALPADASAFELARPVDPADLDKGWIGLGTAGATGGKKREREDENVKNADVRDGGVIAFRWRVEGEQGTVDEYDVDGEGNVVERDWDVVVPKLEDYDEMEDEGVDA</sequence>
<proteinExistence type="predicted"/>
<protein>
    <submittedName>
        <fullName evidence="2">Uncharacterized protein</fullName>
    </submittedName>
</protein>
<gene>
    <name evidence="2" type="ORF">K490DRAFT_54508</name>
</gene>
<comment type="caution">
    <text evidence="2">The sequence shown here is derived from an EMBL/GenBank/DDBJ whole genome shotgun (WGS) entry which is preliminary data.</text>
</comment>
<evidence type="ECO:0000256" key="1">
    <source>
        <dbReference type="SAM" id="MobiDB-lite"/>
    </source>
</evidence>
<dbReference type="AlphaFoldDB" id="A0A9P4HVV1"/>
<evidence type="ECO:0000313" key="3">
    <source>
        <dbReference type="Proteomes" id="UP000799776"/>
    </source>
</evidence>
<feature type="region of interest" description="Disordered" evidence="1">
    <location>
        <begin position="79"/>
        <end position="102"/>
    </location>
</feature>
<reference evidence="2" key="1">
    <citation type="journal article" date="2020" name="Stud. Mycol.">
        <title>101 Dothideomycetes genomes: a test case for predicting lifestyles and emergence of pathogens.</title>
        <authorList>
            <person name="Haridas S."/>
            <person name="Albert R."/>
            <person name="Binder M."/>
            <person name="Bloem J."/>
            <person name="Labutti K."/>
            <person name="Salamov A."/>
            <person name="Andreopoulos B."/>
            <person name="Baker S."/>
            <person name="Barry K."/>
            <person name="Bills G."/>
            <person name="Bluhm B."/>
            <person name="Cannon C."/>
            <person name="Castanera R."/>
            <person name="Culley D."/>
            <person name="Daum C."/>
            <person name="Ezra D."/>
            <person name="Gonzalez J."/>
            <person name="Henrissat B."/>
            <person name="Kuo A."/>
            <person name="Liang C."/>
            <person name="Lipzen A."/>
            <person name="Lutzoni F."/>
            <person name="Magnuson J."/>
            <person name="Mondo S."/>
            <person name="Nolan M."/>
            <person name="Ohm R."/>
            <person name="Pangilinan J."/>
            <person name="Park H.-J."/>
            <person name="Ramirez L."/>
            <person name="Alfaro M."/>
            <person name="Sun H."/>
            <person name="Tritt A."/>
            <person name="Yoshinaga Y."/>
            <person name="Zwiers L.-H."/>
            <person name="Turgeon B."/>
            <person name="Goodwin S."/>
            <person name="Spatafora J."/>
            <person name="Crous P."/>
            <person name="Grigoriev I."/>
        </authorList>
    </citation>
    <scope>NUCLEOTIDE SEQUENCE</scope>
    <source>
        <strain evidence="2">CBS 121410</strain>
    </source>
</reference>